<evidence type="ECO:0000313" key="5">
    <source>
        <dbReference type="EMBL" id="CAE8640525.1"/>
    </source>
</evidence>
<dbReference type="Pfam" id="PF00109">
    <property type="entry name" value="ketoacyl-synt"/>
    <property type="match status" value="1"/>
</dbReference>
<proteinExistence type="predicted"/>
<comment type="caution">
    <text evidence="5">The sequence shown here is derived from an EMBL/GenBank/DDBJ whole genome shotgun (WGS) entry which is preliminary data.</text>
</comment>
<dbReference type="OMA" id="PRDRGWP"/>
<dbReference type="PANTHER" id="PTHR43775">
    <property type="entry name" value="FATTY ACID SYNTHASE"/>
    <property type="match status" value="1"/>
</dbReference>
<dbReference type="GO" id="GO:0004312">
    <property type="term" value="F:fatty acid synthase activity"/>
    <property type="evidence" value="ECO:0007669"/>
    <property type="project" value="TreeGrafter"/>
</dbReference>
<dbReference type="InterPro" id="IPR018201">
    <property type="entry name" value="Ketoacyl_synth_AS"/>
</dbReference>
<dbReference type="PROSITE" id="PS52004">
    <property type="entry name" value="KS3_2"/>
    <property type="match status" value="1"/>
</dbReference>
<dbReference type="GO" id="GO:0006633">
    <property type="term" value="P:fatty acid biosynthetic process"/>
    <property type="evidence" value="ECO:0007669"/>
    <property type="project" value="InterPro"/>
</dbReference>
<dbReference type="InterPro" id="IPR016039">
    <property type="entry name" value="Thiolase-like"/>
</dbReference>
<keyword evidence="3" id="KW-0808">Transferase</keyword>
<dbReference type="GO" id="GO:0004315">
    <property type="term" value="F:3-oxoacyl-[acyl-carrier-protein] synthase activity"/>
    <property type="evidence" value="ECO:0007669"/>
    <property type="project" value="InterPro"/>
</dbReference>
<dbReference type="CDD" id="cd00833">
    <property type="entry name" value="PKS"/>
    <property type="match status" value="1"/>
</dbReference>
<feature type="domain" description="Ketosynthase family 3 (KS3)" evidence="4">
    <location>
        <begin position="4"/>
        <end position="239"/>
    </location>
</feature>
<organism evidence="5 6">
    <name type="scientific">Polarella glacialis</name>
    <name type="common">Dinoflagellate</name>
    <dbReference type="NCBI Taxonomy" id="89957"/>
    <lineage>
        <taxon>Eukaryota</taxon>
        <taxon>Sar</taxon>
        <taxon>Alveolata</taxon>
        <taxon>Dinophyceae</taxon>
        <taxon>Suessiales</taxon>
        <taxon>Suessiaceae</taxon>
        <taxon>Polarella</taxon>
    </lineage>
</organism>
<protein>
    <recommendedName>
        <fullName evidence="4">Ketosynthase family 3 (KS3) domain-containing protein</fullName>
    </recommendedName>
</protein>
<dbReference type="SUPFAM" id="SSF53901">
    <property type="entry name" value="Thiolase-like"/>
    <property type="match status" value="1"/>
</dbReference>
<evidence type="ECO:0000259" key="4">
    <source>
        <dbReference type="PROSITE" id="PS52004"/>
    </source>
</evidence>
<accession>A0A813HT23</accession>
<dbReference type="PROSITE" id="PS00606">
    <property type="entry name" value="KS3_1"/>
    <property type="match status" value="1"/>
</dbReference>
<dbReference type="SMART" id="SM00825">
    <property type="entry name" value="PKS_KS"/>
    <property type="match status" value="1"/>
</dbReference>
<evidence type="ECO:0000256" key="3">
    <source>
        <dbReference type="ARBA" id="ARBA00022679"/>
    </source>
</evidence>
<dbReference type="Proteomes" id="UP000654075">
    <property type="component" value="Unassembled WGS sequence"/>
</dbReference>
<sequence length="239" mass="24862">ALDDEPLAVLGTACICPGGSSSLAQLGAGLAVGVEGGSEVPFVRWELEEYWDPNPDAPGKMYPRHAAFVEGAEQFASSYFNISAPEARAMDPQQRLVLEVSHDCLLASGMTREAVIGKNMAAIVGISNNDWIQVQSIDIRKISPYTATGLSASIAAARVAFCLGLKGPAFVVDTACSSALVALDSAASNIRRGRASGAVSAASNVIASPATFVSFSKPRMLSPQGRSFTFDASADGYGR</sequence>
<name>A0A813HT23_POLGL</name>
<evidence type="ECO:0000256" key="2">
    <source>
        <dbReference type="ARBA" id="ARBA00022553"/>
    </source>
</evidence>
<feature type="non-terminal residue" evidence="5">
    <location>
        <position position="239"/>
    </location>
</feature>
<feature type="non-terminal residue" evidence="5">
    <location>
        <position position="1"/>
    </location>
</feature>
<keyword evidence="6" id="KW-1185">Reference proteome</keyword>
<dbReference type="InterPro" id="IPR020841">
    <property type="entry name" value="PKS_Beta-ketoAc_synthase_dom"/>
</dbReference>
<reference evidence="5" key="1">
    <citation type="submission" date="2021-02" db="EMBL/GenBank/DDBJ databases">
        <authorList>
            <person name="Dougan E. K."/>
            <person name="Rhodes N."/>
            <person name="Thang M."/>
            <person name="Chan C."/>
        </authorList>
    </citation>
    <scope>NUCLEOTIDE SEQUENCE</scope>
</reference>
<dbReference type="AlphaFoldDB" id="A0A813HT23"/>
<evidence type="ECO:0000256" key="1">
    <source>
        <dbReference type="ARBA" id="ARBA00022450"/>
    </source>
</evidence>
<gene>
    <name evidence="5" type="ORF">PGLA1383_LOCUS55370</name>
</gene>
<dbReference type="InterPro" id="IPR014030">
    <property type="entry name" value="Ketoacyl_synth_N"/>
</dbReference>
<dbReference type="Gene3D" id="3.40.47.10">
    <property type="match status" value="1"/>
</dbReference>
<keyword evidence="2" id="KW-0597">Phosphoprotein</keyword>
<keyword evidence="1" id="KW-0596">Phosphopantetheine</keyword>
<dbReference type="PANTHER" id="PTHR43775:SF37">
    <property type="entry name" value="SI:DKEY-61P9.11"/>
    <property type="match status" value="1"/>
</dbReference>
<dbReference type="InterPro" id="IPR050091">
    <property type="entry name" value="PKS_NRPS_Biosynth_Enz"/>
</dbReference>
<dbReference type="EMBL" id="CAJNNV010032621">
    <property type="protein sequence ID" value="CAE8640525.1"/>
    <property type="molecule type" value="Genomic_DNA"/>
</dbReference>
<evidence type="ECO:0000313" key="6">
    <source>
        <dbReference type="Proteomes" id="UP000654075"/>
    </source>
</evidence>
<dbReference type="OrthoDB" id="435575at2759"/>